<dbReference type="PANTHER" id="PTHR33877">
    <property type="entry name" value="SLL1193 PROTEIN"/>
    <property type="match status" value="1"/>
</dbReference>
<name>A0A0F8W0R8_9ZZZZ</name>
<dbReference type="Gene3D" id="1.10.30.50">
    <property type="match status" value="1"/>
</dbReference>
<dbReference type="PANTHER" id="PTHR33877:SF1">
    <property type="entry name" value="TYPE IV METHYL-DIRECTED RESTRICTION ENZYME ECOKMCRA"/>
    <property type="match status" value="1"/>
</dbReference>
<protein>
    <recommendedName>
        <fullName evidence="1">HNH nuclease domain-containing protein</fullName>
    </recommendedName>
</protein>
<evidence type="ECO:0000313" key="2">
    <source>
        <dbReference type="EMBL" id="KKK50203.1"/>
    </source>
</evidence>
<dbReference type="AlphaFoldDB" id="A0A0F8W0R8"/>
<accession>A0A0F8W0R8</accession>
<dbReference type="CDD" id="cd00085">
    <property type="entry name" value="HNHc"/>
    <property type="match status" value="1"/>
</dbReference>
<dbReference type="Pfam" id="PF14279">
    <property type="entry name" value="HNH_5"/>
    <property type="match status" value="1"/>
</dbReference>
<dbReference type="InterPro" id="IPR003615">
    <property type="entry name" value="HNH_nuc"/>
</dbReference>
<organism evidence="2">
    <name type="scientific">marine sediment metagenome</name>
    <dbReference type="NCBI Taxonomy" id="412755"/>
    <lineage>
        <taxon>unclassified sequences</taxon>
        <taxon>metagenomes</taxon>
        <taxon>ecological metagenomes</taxon>
    </lineage>
</organism>
<gene>
    <name evidence="2" type="ORF">LCGC14_3127360</name>
</gene>
<dbReference type="InterPro" id="IPR029471">
    <property type="entry name" value="HNH_5"/>
</dbReference>
<dbReference type="InterPro" id="IPR052892">
    <property type="entry name" value="NA-targeting_endonuclease"/>
</dbReference>
<dbReference type="EMBL" id="LAZR01068139">
    <property type="protein sequence ID" value="KKK50203.1"/>
    <property type="molecule type" value="Genomic_DNA"/>
</dbReference>
<sequence length="223" mass="26521">MPTTPAQRAWYERNRERLKPVKHAEYLKNRDKYLAMSKARRERDPVAAWEYNTLWRAENADQIKVKQKQYREANVDILRAKGRQYRVEHREERSRYAYKWRKGNREAFKAYHTVWRHKQKRENPFLWAFKIMLINARRKHAGGHCSPEQWLARVIMHGWSCFYCGKPLTGQTLTADHLIPLIKGGSNWPSNLVPACKPCNSSKHSKTLSEFLTWRARVVNCNA</sequence>
<dbReference type="SMART" id="SM00507">
    <property type="entry name" value="HNHc"/>
    <property type="match status" value="1"/>
</dbReference>
<proteinExistence type="predicted"/>
<reference evidence="2" key="1">
    <citation type="journal article" date="2015" name="Nature">
        <title>Complex archaea that bridge the gap between prokaryotes and eukaryotes.</title>
        <authorList>
            <person name="Spang A."/>
            <person name="Saw J.H."/>
            <person name="Jorgensen S.L."/>
            <person name="Zaremba-Niedzwiedzka K."/>
            <person name="Martijn J."/>
            <person name="Lind A.E."/>
            <person name="van Eijk R."/>
            <person name="Schleper C."/>
            <person name="Guy L."/>
            <person name="Ettema T.J."/>
        </authorList>
    </citation>
    <scope>NUCLEOTIDE SEQUENCE</scope>
</reference>
<comment type="caution">
    <text evidence="2">The sequence shown here is derived from an EMBL/GenBank/DDBJ whole genome shotgun (WGS) entry which is preliminary data.</text>
</comment>
<evidence type="ECO:0000259" key="1">
    <source>
        <dbReference type="SMART" id="SM00507"/>
    </source>
</evidence>
<feature type="domain" description="HNH nuclease" evidence="1">
    <location>
        <begin position="150"/>
        <end position="201"/>
    </location>
</feature>